<feature type="compositionally biased region" description="Low complexity" evidence="3">
    <location>
        <begin position="1070"/>
        <end position="1093"/>
    </location>
</feature>
<dbReference type="GO" id="GO:0003729">
    <property type="term" value="F:mRNA binding"/>
    <property type="evidence" value="ECO:0007669"/>
    <property type="project" value="TreeGrafter"/>
</dbReference>
<name>A0A6J2TSD2_DROLE</name>
<protein>
    <submittedName>
        <fullName evidence="5">Alpha-protein kinase 1 isoform X1</fullName>
    </submittedName>
</protein>
<feature type="compositionally biased region" description="Polar residues" evidence="3">
    <location>
        <begin position="68"/>
        <end position="82"/>
    </location>
</feature>
<feature type="compositionally biased region" description="Polar residues" evidence="3">
    <location>
        <begin position="495"/>
        <end position="510"/>
    </location>
</feature>
<dbReference type="GO" id="GO:0005634">
    <property type="term" value="C:nucleus"/>
    <property type="evidence" value="ECO:0007669"/>
    <property type="project" value="TreeGrafter"/>
</dbReference>
<feature type="region of interest" description="Disordered" evidence="3">
    <location>
        <begin position="432"/>
        <end position="510"/>
    </location>
</feature>
<keyword evidence="5" id="KW-0418">Kinase</keyword>
<feature type="compositionally biased region" description="Polar residues" evidence="3">
    <location>
        <begin position="1032"/>
        <end position="1045"/>
    </location>
</feature>
<keyword evidence="2" id="KW-0963">Cytoplasm</keyword>
<evidence type="ECO:0000256" key="1">
    <source>
        <dbReference type="ARBA" id="ARBA00004496"/>
    </source>
</evidence>
<dbReference type="InterPro" id="IPR018862">
    <property type="entry name" value="eIF4E-T"/>
</dbReference>
<keyword evidence="4" id="KW-1185">Reference proteome</keyword>
<feature type="region of interest" description="Disordered" evidence="3">
    <location>
        <begin position="68"/>
        <end position="104"/>
    </location>
</feature>
<comment type="subcellular location">
    <subcellularLocation>
        <location evidence="1">Cytoplasm</location>
    </subcellularLocation>
</comment>
<feature type="compositionally biased region" description="Polar residues" evidence="3">
    <location>
        <begin position="439"/>
        <end position="478"/>
    </location>
</feature>
<dbReference type="PANTHER" id="PTHR12269:SF1">
    <property type="entry name" value="EUKARYOTIC TRANSLATION INITIATION FACTOR 4E TRANSPORTER"/>
    <property type="match status" value="1"/>
</dbReference>
<dbReference type="GO" id="GO:0036464">
    <property type="term" value="C:cytoplasmic ribonucleoprotein granule"/>
    <property type="evidence" value="ECO:0007669"/>
    <property type="project" value="UniProtKB-ARBA"/>
</dbReference>
<feature type="compositionally biased region" description="Low complexity" evidence="3">
    <location>
        <begin position="124"/>
        <end position="143"/>
    </location>
</feature>
<feature type="region of interest" description="Disordered" evidence="3">
    <location>
        <begin position="175"/>
        <end position="398"/>
    </location>
</feature>
<feature type="compositionally biased region" description="Basic and acidic residues" evidence="3">
    <location>
        <begin position="334"/>
        <end position="365"/>
    </location>
</feature>
<feature type="compositionally biased region" description="Low complexity" evidence="3">
    <location>
        <begin position="694"/>
        <end position="719"/>
    </location>
</feature>
<dbReference type="GO" id="GO:0016301">
    <property type="term" value="F:kinase activity"/>
    <property type="evidence" value="ECO:0007669"/>
    <property type="project" value="UniProtKB-KW"/>
</dbReference>
<evidence type="ECO:0000313" key="4">
    <source>
        <dbReference type="Proteomes" id="UP000504634"/>
    </source>
</evidence>
<feature type="compositionally biased region" description="Polar residues" evidence="3">
    <location>
        <begin position="320"/>
        <end position="331"/>
    </location>
</feature>
<dbReference type="RefSeq" id="XP_030379531.1">
    <property type="nucleotide sequence ID" value="XM_030523671.1"/>
</dbReference>
<feature type="region of interest" description="Disordered" evidence="3">
    <location>
        <begin position="690"/>
        <end position="724"/>
    </location>
</feature>
<evidence type="ECO:0000256" key="3">
    <source>
        <dbReference type="SAM" id="MobiDB-lite"/>
    </source>
</evidence>
<proteinExistence type="predicted"/>
<feature type="compositionally biased region" description="Polar residues" evidence="3">
    <location>
        <begin position="1107"/>
        <end position="1120"/>
    </location>
</feature>
<evidence type="ECO:0000313" key="5">
    <source>
        <dbReference type="RefSeq" id="XP_030379531.1"/>
    </source>
</evidence>
<feature type="compositionally biased region" description="Basic and acidic residues" evidence="3">
    <location>
        <begin position="283"/>
        <end position="305"/>
    </location>
</feature>
<dbReference type="Proteomes" id="UP000504634">
    <property type="component" value="Unplaced"/>
</dbReference>
<gene>
    <name evidence="5" type="primary">LOC115627831</name>
</gene>
<feature type="compositionally biased region" description="Polar residues" evidence="3">
    <location>
        <begin position="1127"/>
        <end position="1138"/>
    </location>
</feature>
<sequence length="1199" mass="134672">MSHHTGRELNGPNSENYGRTQKHTYTRADLLAMRYDDCSRQRPNCSNRTELQKLNFWKINVIPQNWVPSNNENKNCATTETDNSSLANSNGLASSRRSVRNRERANNYYQRFVSGYSEEPTMQTSLASTTSNNNTSSNSTLNTPYKSSNIDHRSMSSSHLMPAFAKRRFAATSGVSAEANELQNEKSDTLSNCEDDGPNSGGSVAKERNGSVTPANSEQQQQLKSHVRPPGSSLVSLSPIRKGAGSSEWERSDKRVSNQQDYEQSSAPSPTFSATRHGNLNMPERRIGSGRLLPRDANWEYKNQDAESSSIQEKERGAQHGNSVHQRQRTFSGRHMERSNDNMTDRRVSEGRRPVDGREQYENKRTVQGQRRTQSKDKFNFGDGGGNQGRGKRSNNYHMHDRHEEPEWFSAGPTSQLETIDLHGFDDLESTDERGELENTVNSESKTISQKENQATEVPATASRSSSTENVSDQQVQGNLAFKPTSDKDECDKNAMTNFGSNKPTNSLNPAANSEVEFNFDAFLNLDPMDHNLMGNDNELQGEMGGTSRFSRWFDNKVNPNNADALPASDSNVLNAHSIPSVKDLEAQMTKVDLRPESAMGYNNPMADVQVHHKEHAEKPVPRDTEGFKKLLQQLRTQNQPLQPPTVLYQLTINTSALPKFHPNRAHMIEPQHNLCPINEALLKDDDLQKKSYQQMQQQQQQQLQHQQQQQQQQQQQMKQNERMQQRNMDFVAQGPSPIPHPQFHLIPNAMAHNVHEPTASNLQVIQNQKRIEIQNLIQNIARGEVPIEFLEQEIHNPNTSAHVKEIIGHALRECGRNSVQQKLTYQKSLNDLGHHNLVANQAAFQQQNVCPNVPEEMPPPNAPCQGLSQQLRHTNSPTPLAFTPTAVLRKMTADKDAATPSHANNANNPQYHYQFGAQQNKLIASHNMANAAQPTPALNMQPRMILGGNYAMQQQQQQQQQHPFNANSPQISPKLLPQMAQARNQAMKWPANVNAHAAPPKSLGRPILKGPVTSVSQQMPLAFASKLDMQQMHQQRLKATQGTEQRNEHLHAAPPPHPQNFGFADGVPQLQQQQQHQHFLQQQQQQQQQQRQQARHIMLQVHIGDNRQQANLPMKSTTPGVPDSTDAGNLSKNNNLGPLNYLREDRLSPTTNQLSQWLGPDLLARATAGKLPHLNINQALSLEEFERSIQHSSAAVHN</sequence>
<reference evidence="5" key="1">
    <citation type="submission" date="2025-08" db="UniProtKB">
        <authorList>
            <consortium name="RefSeq"/>
        </authorList>
    </citation>
    <scope>IDENTIFICATION</scope>
    <source>
        <strain evidence="5">11010-0011.00</strain>
        <tissue evidence="5">Whole body</tissue>
    </source>
</reference>
<dbReference type="OrthoDB" id="8916892at2759"/>
<dbReference type="PANTHER" id="PTHR12269">
    <property type="entry name" value="EUKARYOTIC TRANSLATION INITIATION FACTOR 4E TRANSPORTER"/>
    <property type="match status" value="1"/>
</dbReference>
<feature type="compositionally biased region" description="Polar residues" evidence="3">
    <location>
        <begin position="210"/>
        <end position="224"/>
    </location>
</feature>
<feature type="region of interest" description="Disordered" evidence="3">
    <location>
        <begin position="1"/>
        <end position="21"/>
    </location>
</feature>
<organism evidence="4 5">
    <name type="scientific">Drosophila lebanonensis</name>
    <name type="common">Fruit fly</name>
    <name type="synonym">Scaptodrosophila lebanonensis</name>
    <dbReference type="NCBI Taxonomy" id="7225"/>
    <lineage>
        <taxon>Eukaryota</taxon>
        <taxon>Metazoa</taxon>
        <taxon>Ecdysozoa</taxon>
        <taxon>Arthropoda</taxon>
        <taxon>Hexapoda</taxon>
        <taxon>Insecta</taxon>
        <taxon>Pterygota</taxon>
        <taxon>Neoptera</taxon>
        <taxon>Endopterygota</taxon>
        <taxon>Diptera</taxon>
        <taxon>Brachycera</taxon>
        <taxon>Muscomorpha</taxon>
        <taxon>Ephydroidea</taxon>
        <taxon>Drosophilidae</taxon>
        <taxon>Scaptodrosophila</taxon>
    </lineage>
</organism>
<dbReference type="AlphaFoldDB" id="A0A6J2TSD2"/>
<dbReference type="GeneID" id="115627831"/>
<accession>A0A6J2TSD2</accession>
<feature type="region of interest" description="Disordered" evidence="3">
    <location>
        <begin position="119"/>
        <end position="154"/>
    </location>
</feature>
<feature type="region of interest" description="Disordered" evidence="3">
    <location>
        <begin position="1030"/>
        <end position="1143"/>
    </location>
</feature>
<feature type="compositionally biased region" description="Low complexity" evidence="3">
    <location>
        <begin position="83"/>
        <end position="95"/>
    </location>
</feature>
<keyword evidence="5" id="KW-0808">Transferase</keyword>
<feature type="compositionally biased region" description="Polar residues" evidence="3">
    <location>
        <begin position="257"/>
        <end position="278"/>
    </location>
</feature>
<evidence type="ECO:0000256" key="2">
    <source>
        <dbReference type="ARBA" id="ARBA00022490"/>
    </source>
</evidence>
<dbReference type="GO" id="GO:0017148">
    <property type="term" value="P:negative regulation of translation"/>
    <property type="evidence" value="ECO:0007669"/>
    <property type="project" value="TreeGrafter"/>
</dbReference>
<dbReference type="Pfam" id="PF10477">
    <property type="entry name" value="EIF4E-T"/>
    <property type="match status" value="1"/>
</dbReference>